<keyword evidence="3" id="KW-1185">Reference proteome</keyword>
<proteinExistence type="predicted"/>
<feature type="region of interest" description="Disordered" evidence="1">
    <location>
        <begin position="1"/>
        <end position="25"/>
    </location>
</feature>
<evidence type="ECO:0000313" key="3">
    <source>
        <dbReference type="Proteomes" id="UP001420932"/>
    </source>
</evidence>
<dbReference type="Proteomes" id="UP001420932">
    <property type="component" value="Unassembled WGS sequence"/>
</dbReference>
<dbReference type="Gene3D" id="3.30.2350.10">
    <property type="entry name" value="Pseudouridine synthase"/>
    <property type="match status" value="1"/>
</dbReference>
<dbReference type="EMBL" id="JBBNAF010000013">
    <property type="protein sequence ID" value="KAK9086922.1"/>
    <property type="molecule type" value="Genomic_DNA"/>
</dbReference>
<organism evidence="2 3">
    <name type="scientific">Stephania yunnanensis</name>
    <dbReference type="NCBI Taxonomy" id="152371"/>
    <lineage>
        <taxon>Eukaryota</taxon>
        <taxon>Viridiplantae</taxon>
        <taxon>Streptophyta</taxon>
        <taxon>Embryophyta</taxon>
        <taxon>Tracheophyta</taxon>
        <taxon>Spermatophyta</taxon>
        <taxon>Magnoliopsida</taxon>
        <taxon>Ranunculales</taxon>
        <taxon>Menispermaceae</taxon>
        <taxon>Menispermoideae</taxon>
        <taxon>Cissampelideae</taxon>
        <taxon>Stephania</taxon>
    </lineage>
</organism>
<feature type="region of interest" description="Disordered" evidence="1">
    <location>
        <begin position="89"/>
        <end position="113"/>
    </location>
</feature>
<reference evidence="2 3" key="1">
    <citation type="submission" date="2024-01" db="EMBL/GenBank/DDBJ databases">
        <title>Genome assemblies of Stephania.</title>
        <authorList>
            <person name="Yang L."/>
        </authorList>
    </citation>
    <scope>NUCLEOTIDE SEQUENCE [LARGE SCALE GENOMIC DNA]</scope>
    <source>
        <strain evidence="2">YNDBR</strain>
        <tissue evidence="2">Leaf</tissue>
    </source>
</reference>
<dbReference type="AlphaFoldDB" id="A0AAP0HJC2"/>
<sequence>MRLASARAASARRRDGGDGESGDWLAAMAEGGRGRADGLVRETVRETDPVRRLQQSQQGAGKEYVCVAPLHSPVPDAAKVSRALEALTDASSRVSAPAVDLRRLAPAEDQNRL</sequence>
<evidence type="ECO:0000256" key="1">
    <source>
        <dbReference type="SAM" id="MobiDB-lite"/>
    </source>
</evidence>
<gene>
    <name evidence="2" type="ORF">Syun_029316</name>
</gene>
<comment type="caution">
    <text evidence="2">The sequence shown here is derived from an EMBL/GenBank/DDBJ whole genome shotgun (WGS) entry which is preliminary data.</text>
</comment>
<evidence type="ECO:0000313" key="2">
    <source>
        <dbReference type="EMBL" id="KAK9086922.1"/>
    </source>
</evidence>
<name>A0AAP0HJC2_9MAGN</name>
<accession>A0AAP0HJC2</accession>
<feature type="compositionally biased region" description="Basic and acidic residues" evidence="1">
    <location>
        <begin position="100"/>
        <end position="113"/>
    </location>
</feature>
<protein>
    <submittedName>
        <fullName evidence="2">Uncharacterized protein</fullName>
    </submittedName>
</protein>